<accession>A0A5K7WY55</accession>
<gene>
    <name evidence="12" type="primary">secF</name>
    <name evidence="14" type="ORF">St703_20020</name>
</gene>
<dbReference type="FunFam" id="1.20.1640.10:FF:000024">
    <property type="entry name" value="Multifunctional fusion protein"/>
    <property type="match status" value="1"/>
</dbReference>
<dbReference type="InterPro" id="IPR022645">
    <property type="entry name" value="SecD/SecF_bac"/>
</dbReference>
<feature type="transmembrane region" description="Helical" evidence="12">
    <location>
        <begin position="250"/>
        <end position="268"/>
    </location>
</feature>
<dbReference type="InterPro" id="IPR005665">
    <property type="entry name" value="SecF_bac"/>
</dbReference>
<reference evidence="14 15" key="1">
    <citation type="submission" date="2019-09" db="EMBL/GenBank/DDBJ databases">
        <title>Complete genome sequence of Sporolactobacillus terrae 70-3.</title>
        <authorList>
            <person name="Tanaka N."/>
            <person name="Shiwa Y."/>
            <person name="Fujita N."/>
            <person name="Tanasupawat S."/>
        </authorList>
    </citation>
    <scope>NUCLEOTIDE SEQUENCE [LARGE SCALE GENOMIC DNA]</scope>
    <source>
        <strain evidence="14 15">70-3</strain>
    </source>
</reference>
<keyword evidence="5 12" id="KW-0653">Protein transport</keyword>
<organism evidence="14 15">
    <name type="scientific">Sporolactobacillus terrae</name>
    <dbReference type="NCBI Taxonomy" id="269673"/>
    <lineage>
        <taxon>Bacteria</taxon>
        <taxon>Bacillati</taxon>
        <taxon>Bacillota</taxon>
        <taxon>Bacilli</taxon>
        <taxon>Bacillales</taxon>
        <taxon>Sporolactobacillaceae</taxon>
        <taxon>Sporolactobacillus</taxon>
    </lineage>
</organism>
<keyword evidence="7 12" id="KW-0811">Translocation</keyword>
<comment type="function">
    <text evidence="9 12">Part of the Sec protein translocase complex. Interacts with the SecYEG preprotein conducting channel. SecDF uses the proton motive force (PMF) to complete protein translocation after the ATP-dependent function of SecA.</text>
</comment>
<dbReference type="NCBIfam" id="TIGR00916">
    <property type="entry name" value="2A0604s01"/>
    <property type="match status" value="1"/>
</dbReference>
<dbReference type="Pfam" id="PF07549">
    <property type="entry name" value="Sec_GG"/>
    <property type="match status" value="1"/>
</dbReference>
<proteinExistence type="inferred from homology"/>
<evidence type="ECO:0000256" key="6">
    <source>
        <dbReference type="ARBA" id="ARBA00022989"/>
    </source>
</evidence>
<evidence type="ECO:0000256" key="2">
    <source>
        <dbReference type="ARBA" id="ARBA00022448"/>
    </source>
</evidence>
<evidence type="ECO:0000256" key="5">
    <source>
        <dbReference type="ARBA" id="ARBA00022927"/>
    </source>
</evidence>
<dbReference type="PANTHER" id="PTHR30081:SF8">
    <property type="entry name" value="PROTEIN TRANSLOCASE SUBUNIT SECF"/>
    <property type="match status" value="1"/>
</dbReference>
<dbReference type="GO" id="GO:0015450">
    <property type="term" value="F:protein-transporting ATPase activity"/>
    <property type="evidence" value="ECO:0007669"/>
    <property type="project" value="InterPro"/>
</dbReference>
<feature type="transmembrane region" description="Helical" evidence="12">
    <location>
        <begin position="166"/>
        <end position="187"/>
    </location>
</feature>
<keyword evidence="2 12" id="KW-0813">Transport</keyword>
<dbReference type="Proteomes" id="UP000326951">
    <property type="component" value="Chromosome"/>
</dbReference>
<dbReference type="AlphaFoldDB" id="A0A5K7WY55"/>
<evidence type="ECO:0000256" key="10">
    <source>
        <dbReference type="ARBA" id="ARBA00060856"/>
    </source>
</evidence>
<feature type="transmembrane region" description="Helical" evidence="12">
    <location>
        <begin position="27"/>
        <end position="46"/>
    </location>
</feature>
<dbReference type="InterPro" id="IPR048634">
    <property type="entry name" value="SecD_SecF_C"/>
</dbReference>
<dbReference type="GO" id="GO:0065002">
    <property type="term" value="P:intracellular protein transmembrane transport"/>
    <property type="evidence" value="ECO:0007669"/>
    <property type="project" value="UniProtKB-UniRule"/>
</dbReference>
<evidence type="ECO:0000256" key="7">
    <source>
        <dbReference type="ARBA" id="ARBA00023010"/>
    </source>
</evidence>
<dbReference type="InterPro" id="IPR022813">
    <property type="entry name" value="SecD/SecF_arch_bac"/>
</dbReference>
<dbReference type="InterPro" id="IPR055344">
    <property type="entry name" value="SecD_SecF_C_bact"/>
</dbReference>
<name>A0A5K7WY55_9BACL</name>
<sequence length="320" mass="36482">MDLNDKMNYKHYNKFYDRLDFMKHRNLFFTISVALIILGIVSLFIFKLNLGIDFSSGTRVDVQSTQPISVEKVDKAFRAMNYEPERPVLSGTHNNIATVRINKELDHNQIAELKSKMKDQFGIEPNVSTVSPQVGRDLAKNGLYALIIASVFIIIYVWVRFEFLQGLTAVLALIHDAFFIVTVFSLLHIEVDILFISAILTIIGYSINDTIVTFDRVRENIKISRKRLSTIEEFGDIVNLSIRETLTRSLNTVITVLIPVVLLLIFGSESIRTFTIALFVGLLCGVYSSICIACPLWAVLKVNYLKRRKRRRTVSTQPQN</sequence>
<comment type="similarity">
    <text evidence="10">In the C-terminal section; belongs to the SecD/SecF family. SecF subfamily.</text>
</comment>
<dbReference type="HAMAP" id="MF_01464_B">
    <property type="entry name" value="SecF_B"/>
    <property type="match status" value="1"/>
</dbReference>
<keyword evidence="4 12" id="KW-0812">Transmembrane</keyword>
<evidence type="ECO:0000256" key="4">
    <source>
        <dbReference type="ARBA" id="ARBA00022692"/>
    </source>
</evidence>
<comment type="subunit">
    <text evidence="12">Forms a complex with SecD. Part of the essential Sec protein translocation apparatus which comprises SecA, SecYEG and auxiliary proteins SecDF. Other proteins may also be involved.</text>
</comment>
<dbReference type="InterPro" id="IPR022646">
    <property type="entry name" value="SecD/SecF_CS"/>
</dbReference>
<evidence type="ECO:0000256" key="9">
    <source>
        <dbReference type="ARBA" id="ARBA00059018"/>
    </source>
</evidence>
<feature type="transmembrane region" description="Helical" evidence="12">
    <location>
        <begin position="274"/>
        <end position="300"/>
    </location>
</feature>
<evidence type="ECO:0000259" key="13">
    <source>
        <dbReference type="Pfam" id="PF02355"/>
    </source>
</evidence>
<evidence type="ECO:0000256" key="3">
    <source>
        <dbReference type="ARBA" id="ARBA00022475"/>
    </source>
</evidence>
<keyword evidence="6 12" id="KW-1133">Transmembrane helix</keyword>
<evidence type="ECO:0000256" key="12">
    <source>
        <dbReference type="HAMAP-Rule" id="MF_01464"/>
    </source>
</evidence>
<feature type="transmembrane region" description="Helical" evidence="12">
    <location>
        <begin position="193"/>
        <end position="217"/>
    </location>
</feature>
<dbReference type="Pfam" id="PF02355">
    <property type="entry name" value="SecD_SecF_C"/>
    <property type="match status" value="1"/>
</dbReference>
<keyword evidence="8 12" id="KW-0472">Membrane</keyword>
<evidence type="ECO:0000256" key="1">
    <source>
        <dbReference type="ARBA" id="ARBA00004651"/>
    </source>
</evidence>
<dbReference type="EMBL" id="AP021853">
    <property type="protein sequence ID" value="BBN99297.1"/>
    <property type="molecule type" value="Genomic_DNA"/>
</dbReference>
<comment type="similarity">
    <text evidence="12">Belongs to the SecD/SecF family. SecF subfamily.</text>
</comment>
<feature type="transmembrane region" description="Helical" evidence="12">
    <location>
        <begin position="142"/>
        <end position="159"/>
    </location>
</feature>
<feature type="domain" description="Protein export membrane protein SecD/SecF C-terminal" evidence="13">
    <location>
        <begin position="124"/>
        <end position="301"/>
    </location>
</feature>
<dbReference type="PRINTS" id="PR01755">
    <property type="entry name" value="SECFTRNLCASE"/>
</dbReference>
<evidence type="ECO:0000313" key="15">
    <source>
        <dbReference type="Proteomes" id="UP000326951"/>
    </source>
</evidence>
<dbReference type="GO" id="GO:0006605">
    <property type="term" value="P:protein targeting"/>
    <property type="evidence" value="ECO:0007669"/>
    <property type="project" value="UniProtKB-UniRule"/>
</dbReference>
<dbReference type="GO" id="GO:0043952">
    <property type="term" value="P:protein transport by the Sec complex"/>
    <property type="evidence" value="ECO:0007669"/>
    <property type="project" value="UniProtKB-UniRule"/>
</dbReference>
<protein>
    <recommendedName>
        <fullName evidence="12">Protein-export membrane protein SecF</fullName>
    </recommendedName>
</protein>
<dbReference type="PANTHER" id="PTHR30081">
    <property type="entry name" value="PROTEIN-EXPORT MEMBRANE PROTEIN SEC"/>
    <property type="match status" value="1"/>
</dbReference>
<dbReference type="NCBIfam" id="TIGR00966">
    <property type="entry name" value="transloc_SecF"/>
    <property type="match status" value="1"/>
</dbReference>
<comment type="similarity">
    <text evidence="11">In the N-terminal section; belongs to the SecD/SecF family. SecD subfamily.</text>
</comment>
<comment type="subcellular location">
    <subcellularLocation>
        <location evidence="1 12">Cell membrane</location>
        <topology evidence="1 12">Multi-pass membrane protein</topology>
    </subcellularLocation>
</comment>
<keyword evidence="3 12" id="KW-1003">Cell membrane</keyword>
<evidence type="ECO:0000256" key="11">
    <source>
        <dbReference type="ARBA" id="ARBA00061053"/>
    </source>
</evidence>
<dbReference type="SUPFAM" id="SSF82866">
    <property type="entry name" value="Multidrug efflux transporter AcrB transmembrane domain"/>
    <property type="match status" value="1"/>
</dbReference>
<dbReference type="Gene3D" id="1.20.1640.10">
    <property type="entry name" value="Multidrug efflux transporter AcrB transmembrane domain"/>
    <property type="match status" value="1"/>
</dbReference>
<evidence type="ECO:0000313" key="14">
    <source>
        <dbReference type="EMBL" id="BBN99297.1"/>
    </source>
</evidence>
<dbReference type="GO" id="GO:0005886">
    <property type="term" value="C:plasma membrane"/>
    <property type="evidence" value="ECO:0007669"/>
    <property type="project" value="UniProtKB-SubCell"/>
</dbReference>
<evidence type="ECO:0000256" key="8">
    <source>
        <dbReference type="ARBA" id="ARBA00023136"/>
    </source>
</evidence>